<protein>
    <recommendedName>
        <fullName evidence="1">Thiol:disulfide interchange protein DsbD N-terminal domain-containing protein</fullName>
    </recommendedName>
</protein>
<keyword evidence="3" id="KW-1185">Reference proteome</keyword>
<dbReference type="Proteomes" id="UP001196509">
    <property type="component" value="Unassembled WGS sequence"/>
</dbReference>
<dbReference type="InterPro" id="IPR028250">
    <property type="entry name" value="DsbDN"/>
</dbReference>
<accession>A0AAE2ZSI5</accession>
<proteinExistence type="predicted"/>
<evidence type="ECO:0000313" key="2">
    <source>
        <dbReference type="EMBL" id="MBW8640137.1"/>
    </source>
</evidence>
<organism evidence="2 3">
    <name type="scientific">Flavimaribacter sediminis</name>
    <dbReference type="NCBI Taxonomy" id="2865987"/>
    <lineage>
        <taxon>Bacteria</taxon>
        <taxon>Pseudomonadati</taxon>
        <taxon>Pseudomonadota</taxon>
        <taxon>Alphaproteobacteria</taxon>
        <taxon>Hyphomicrobiales</taxon>
        <taxon>Rhizobiaceae</taxon>
        <taxon>Flavimaribacter</taxon>
    </lineage>
</organism>
<evidence type="ECO:0000313" key="3">
    <source>
        <dbReference type="Proteomes" id="UP001196509"/>
    </source>
</evidence>
<dbReference type="Pfam" id="PF11412">
    <property type="entry name" value="DsbD_N"/>
    <property type="match status" value="1"/>
</dbReference>
<dbReference type="EMBL" id="JAICBX010000005">
    <property type="protein sequence ID" value="MBW8640137.1"/>
    <property type="molecule type" value="Genomic_DNA"/>
</dbReference>
<name>A0AAE2ZSI5_9HYPH</name>
<sequence length="235" mass="25490">MRLTALPPSEDGVILAILDVDLLPGWKTYWRDPGDAGIPPQLDFAKSANIETAETKFPAPERIDDGYAVWAGYTYPVAFPIRLDQREAGTQSVIDVNVFMGICEKICIPVQAEFNVTVAPQDAATDYEKHLVETAFRQLPAQPHDGFRIDGVTLDDNGKSVSFNMHAPGDEIEIFVTGPQGWVFDAPQAQASKDGYTTFQAPILDAPQDATLSGASVVILAKAGRQSIETEISVP</sequence>
<reference evidence="2" key="1">
    <citation type="submission" date="2021-08" db="EMBL/GenBank/DDBJ databases">
        <title>Hoeflea bacterium WL0058 sp. nov., isolated from the sediment.</title>
        <authorList>
            <person name="Wang L."/>
            <person name="Zhang D."/>
        </authorList>
    </citation>
    <scope>NUCLEOTIDE SEQUENCE</scope>
    <source>
        <strain evidence="2">WL0058</strain>
    </source>
</reference>
<comment type="caution">
    <text evidence="2">The sequence shown here is derived from an EMBL/GenBank/DDBJ whole genome shotgun (WGS) entry which is preliminary data.</text>
</comment>
<gene>
    <name evidence="2" type="ORF">K1W69_23280</name>
</gene>
<evidence type="ECO:0000259" key="1">
    <source>
        <dbReference type="Pfam" id="PF11412"/>
    </source>
</evidence>
<dbReference type="RefSeq" id="WP_220230854.1">
    <property type="nucleotide sequence ID" value="NZ_JAICBX010000005.1"/>
</dbReference>
<feature type="domain" description="Thiol:disulfide interchange protein DsbD N-terminal" evidence="1">
    <location>
        <begin position="16"/>
        <end position="115"/>
    </location>
</feature>
<dbReference type="AlphaFoldDB" id="A0AAE2ZSI5"/>